<dbReference type="PANTHER" id="PTHR12905:SF18">
    <property type="entry name" value="ESTER HYDROLASE, PUTATIVE (AFU_ORTHOLOGUE AFUA_4G03130)-RELATED"/>
    <property type="match status" value="1"/>
</dbReference>
<dbReference type="PANTHER" id="PTHR12905">
    <property type="entry name" value="METALLOPHOSPHOESTERASE"/>
    <property type="match status" value="1"/>
</dbReference>
<evidence type="ECO:0000313" key="3">
    <source>
        <dbReference type="Proteomes" id="UP000799421"/>
    </source>
</evidence>
<keyword evidence="3" id="KW-1185">Reference proteome</keyword>
<dbReference type="OrthoDB" id="630188at2759"/>
<protein>
    <submittedName>
        <fullName evidence="2">Calcineurin-like phosphoesterase</fullName>
    </submittedName>
</protein>
<accession>A0A6A7C9X1</accession>
<dbReference type="InterPro" id="IPR029052">
    <property type="entry name" value="Metallo-depent_PP-like"/>
</dbReference>
<evidence type="ECO:0000259" key="1">
    <source>
        <dbReference type="Pfam" id="PF00149"/>
    </source>
</evidence>
<dbReference type="Pfam" id="PF00149">
    <property type="entry name" value="Metallophos"/>
    <property type="match status" value="1"/>
</dbReference>
<dbReference type="SUPFAM" id="SSF56300">
    <property type="entry name" value="Metallo-dependent phosphatases"/>
    <property type="match status" value="1"/>
</dbReference>
<reference evidence="2" key="1">
    <citation type="journal article" date="2020" name="Stud. Mycol.">
        <title>101 Dothideomycetes genomes: a test case for predicting lifestyles and emergence of pathogens.</title>
        <authorList>
            <person name="Haridas S."/>
            <person name="Albert R."/>
            <person name="Binder M."/>
            <person name="Bloem J."/>
            <person name="Labutti K."/>
            <person name="Salamov A."/>
            <person name="Andreopoulos B."/>
            <person name="Baker S."/>
            <person name="Barry K."/>
            <person name="Bills G."/>
            <person name="Bluhm B."/>
            <person name="Cannon C."/>
            <person name="Castanera R."/>
            <person name="Culley D."/>
            <person name="Daum C."/>
            <person name="Ezra D."/>
            <person name="Gonzalez J."/>
            <person name="Henrissat B."/>
            <person name="Kuo A."/>
            <person name="Liang C."/>
            <person name="Lipzen A."/>
            <person name="Lutzoni F."/>
            <person name="Magnuson J."/>
            <person name="Mondo S."/>
            <person name="Nolan M."/>
            <person name="Ohm R."/>
            <person name="Pangilinan J."/>
            <person name="Park H.-J."/>
            <person name="Ramirez L."/>
            <person name="Alfaro M."/>
            <person name="Sun H."/>
            <person name="Tritt A."/>
            <person name="Yoshinaga Y."/>
            <person name="Zwiers L.-H."/>
            <person name="Turgeon B."/>
            <person name="Goodwin S."/>
            <person name="Spatafora J."/>
            <person name="Crous P."/>
            <person name="Grigoriev I."/>
        </authorList>
    </citation>
    <scope>NUCLEOTIDE SEQUENCE</scope>
    <source>
        <strain evidence="2">CBS 480.64</strain>
    </source>
</reference>
<feature type="domain" description="Calcineurin-like phosphoesterase" evidence="1">
    <location>
        <begin position="66"/>
        <end position="231"/>
    </location>
</feature>
<dbReference type="AlphaFoldDB" id="A0A6A7C9X1"/>
<evidence type="ECO:0000313" key="2">
    <source>
        <dbReference type="EMBL" id="KAF2863879.1"/>
    </source>
</evidence>
<organism evidence="2 3">
    <name type="scientific">Piedraia hortae CBS 480.64</name>
    <dbReference type="NCBI Taxonomy" id="1314780"/>
    <lineage>
        <taxon>Eukaryota</taxon>
        <taxon>Fungi</taxon>
        <taxon>Dikarya</taxon>
        <taxon>Ascomycota</taxon>
        <taxon>Pezizomycotina</taxon>
        <taxon>Dothideomycetes</taxon>
        <taxon>Dothideomycetidae</taxon>
        <taxon>Capnodiales</taxon>
        <taxon>Piedraiaceae</taxon>
        <taxon>Piedraia</taxon>
    </lineage>
</organism>
<dbReference type="Proteomes" id="UP000799421">
    <property type="component" value="Unassembled WGS sequence"/>
</dbReference>
<dbReference type="InterPro" id="IPR051693">
    <property type="entry name" value="UPF0046_metallophosphoest"/>
</dbReference>
<dbReference type="CDD" id="cd07379">
    <property type="entry name" value="MPP_239FB"/>
    <property type="match status" value="1"/>
</dbReference>
<dbReference type="EMBL" id="MU005959">
    <property type="protein sequence ID" value="KAF2863879.1"/>
    <property type="molecule type" value="Genomic_DNA"/>
</dbReference>
<sequence>MFGFLAPSSPYNPPSLVYTVLTQPVKTQVRFLSFFIALFRPRPVPGSPPIRLVCISDTHCVTRHDIPDGDVLIHAGDLTDAGTPAELQQQIDWLDSLPHGHKIVIAGNHDTWLDPKVRTILSSDDQQGTIDWKNVRYLQHTSVSLDFFHGKRQLSVFGAPQTACGNDEFAFQYPKELDAWTNTIPDGTDILVTHSPPKYHLDLPAALGDENLLREVCRVLPKVHVFGHIHSGRTEWIGWLRRGRETVKWDKGEKMVERALSRPDGLVRGLIHPRSWLDLARVAVYGLLGIIWEQLWGGKVRETIMVNAALMYDDSGKSEHTAQIVYV</sequence>
<dbReference type="GO" id="GO:0016787">
    <property type="term" value="F:hydrolase activity"/>
    <property type="evidence" value="ECO:0007669"/>
    <property type="project" value="InterPro"/>
</dbReference>
<name>A0A6A7C9X1_9PEZI</name>
<dbReference type="Gene3D" id="3.60.21.10">
    <property type="match status" value="1"/>
</dbReference>
<gene>
    <name evidence="2" type="ORF">K470DRAFT_254754</name>
</gene>
<proteinExistence type="predicted"/>
<dbReference type="InterPro" id="IPR004843">
    <property type="entry name" value="Calcineurin-like_PHP"/>
</dbReference>